<proteinExistence type="predicted"/>
<dbReference type="RefSeq" id="XP_003847059.1">
    <property type="nucleotide sequence ID" value="XM_003847011.1"/>
</dbReference>
<dbReference type="EMBL" id="CM001214">
    <property type="protein sequence ID" value="EGP82035.1"/>
    <property type="molecule type" value="Genomic_DNA"/>
</dbReference>
<evidence type="ECO:0000256" key="1">
    <source>
        <dbReference type="SAM" id="MobiDB-lite"/>
    </source>
</evidence>
<sequence length="168" mass="19903">MDLQSPIRRCSPHLRRHFQRRFPRRLIWSVIRRRAAHPGKRMRRAAARASSSKRHELKRVHCFFHSTHPHKASQFSFSHHGPRYDQRPATRVFCTIHNCPNRFCSPRPNTRADRRGCANVRKEDGPKEGREEETLNREGRKRDGSEEASHRLERRTTKSGGVNDDRKR</sequence>
<gene>
    <name evidence="2" type="ORF">MYCGRDRAFT_106678</name>
</gene>
<dbReference type="Proteomes" id="UP000008062">
    <property type="component" value="Chromosome 19"/>
</dbReference>
<keyword evidence="3" id="KW-1185">Reference proteome</keyword>
<name>F9XRU7_ZYMTI</name>
<feature type="compositionally biased region" description="Basic and acidic residues" evidence="1">
    <location>
        <begin position="110"/>
        <end position="156"/>
    </location>
</feature>
<organism evidence="2 3">
    <name type="scientific">Zymoseptoria tritici (strain CBS 115943 / IPO323)</name>
    <name type="common">Speckled leaf blotch fungus</name>
    <name type="synonym">Septoria tritici</name>
    <dbReference type="NCBI Taxonomy" id="336722"/>
    <lineage>
        <taxon>Eukaryota</taxon>
        <taxon>Fungi</taxon>
        <taxon>Dikarya</taxon>
        <taxon>Ascomycota</taxon>
        <taxon>Pezizomycotina</taxon>
        <taxon>Dothideomycetes</taxon>
        <taxon>Dothideomycetidae</taxon>
        <taxon>Mycosphaerellales</taxon>
        <taxon>Mycosphaerellaceae</taxon>
        <taxon>Zymoseptoria</taxon>
    </lineage>
</organism>
<evidence type="ECO:0000313" key="2">
    <source>
        <dbReference type="EMBL" id="EGP82035.1"/>
    </source>
</evidence>
<evidence type="ECO:0000313" key="3">
    <source>
        <dbReference type="Proteomes" id="UP000008062"/>
    </source>
</evidence>
<feature type="region of interest" description="Disordered" evidence="1">
    <location>
        <begin position="104"/>
        <end position="168"/>
    </location>
</feature>
<protein>
    <submittedName>
        <fullName evidence="2">Uncharacterized protein</fullName>
    </submittedName>
</protein>
<dbReference type="AlphaFoldDB" id="F9XRU7"/>
<reference evidence="2 3" key="1">
    <citation type="journal article" date="2011" name="PLoS Genet.">
        <title>Finished genome of the fungal wheat pathogen Mycosphaerella graminicola reveals dispensome structure, chromosome plasticity, and stealth pathogenesis.</title>
        <authorList>
            <person name="Goodwin S.B."/>
            <person name="Ben M'barek S."/>
            <person name="Dhillon B."/>
            <person name="Wittenberg A.H.J."/>
            <person name="Crane C.F."/>
            <person name="Hane J.K."/>
            <person name="Foster A.J."/>
            <person name="Van der Lee T.A.J."/>
            <person name="Grimwood J."/>
            <person name="Aerts A."/>
            <person name="Antoniw J."/>
            <person name="Bailey A."/>
            <person name="Bluhm B."/>
            <person name="Bowler J."/>
            <person name="Bristow J."/>
            <person name="van der Burgt A."/>
            <person name="Canto-Canche B."/>
            <person name="Churchill A.C.L."/>
            <person name="Conde-Ferraez L."/>
            <person name="Cools H.J."/>
            <person name="Coutinho P.M."/>
            <person name="Csukai M."/>
            <person name="Dehal P."/>
            <person name="De Wit P."/>
            <person name="Donzelli B."/>
            <person name="van de Geest H.C."/>
            <person name="van Ham R.C.H.J."/>
            <person name="Hammond-Kosack K.E."/>
            <person name="Henrissat B."/>
            <person name="Kilian A."/>
            <person name="Kobayashi A.K."/>
            <person name="Koopmann E."/>
            <person name="Kourmpetis Y."/>
            <person name="Kuzniar A."/>
            <person name="Lindquist E."/>
            <person name="Lombard V."/>
            <person name="Maliepaard C."/>
            <person name="Martins N."/>
            <person name="Mehrabi R."/>
            <person name="Nap J.P.H."/>
            <person name="Ponomarenko A."/>
            <person name="Rudd J.J."/>
            <person name="Salamov A."/>
            <person name="Schmutz J."/>
            <person name="Schouten H.J."/>
            <person name="Shapiro H."/>
            <person name="Stergiopoulos I."/>
            <person name="Torriani S.F.F."/>
            <person name="Tu H."/>
            <person name="de Vries R.P."/>
            <person name="Waalwijk C."/>
            <person name="Ware S.B."/>
            <person name="Wiebenga A."/>
            <person name="Zwiers L.-H."/>
            <person name="Oliver R.P."/>
            <person name="Grigoriev I.V."/>
            <person name="Kema G.H.J."/>
        </authorList>
    </citation>
    <scope>NUCLEOTIDE SEQUENCE [LARGE SCALE GENOMIC DNA]</scope>
    <source>
        <strain evidence="3">CBS 115943 / IPO323</strain>
    </source>
</reference>
<accession>F9XRU7</accession>
<dbReference type="HOGENOM" id="CLU_1587804_0_0_1"/>
<dbReference type="GeneID" id="13399247"/>
<dbReference type="KEGG" id="ztr:MYCGRDRAFT_106678"/>
<dbReference type="InParanoid" id="F9XRU7"/>